<dbReference type="GO" id="GO:0006351">
    <property type="term" value="P:DNA-templated transcription"/>
    <property type="evidence" value="ECO:0007669"/>
    <property type="project" value="TreeGrafter"/>
</dbReference>
<evidence type="ECO:0000256" key="2">
    <source>
        <dbReference type="ARBA" id="ARBA00023015"/>
    </source>
</evidence>
<dbReference type="PROSITE" id="PS50931">
    <property type="entry name" value="HTH_LYSR"/>
    <property type="match status" value="1"/>
</dbReference>
<dbReference type="CDD" id="cd08432">
    <property type="entry name" value="PBP2_GcdR_TrpI_HvrB_AmpR_like"/>
    <property type="match status" value="1"/>
</dbReference>
<keyword evidence="2" id="KW-0805">Transcription regulation</keyword>
<evidence type="ECO:0000313" key="6">
    <source>
        <dbReference type="EMBL" id="KKA09477.1"/>
    </source>
</evidence>
<dbReference type="Pfam" id="PF00126">
    <property type="entry name" value="HTH_1"/>
    <property type="match status" value="1"/>
</dbReference>
<dbReference type="EMBL" id="JZXC01000002">
    <property type="protein sequence ID" value="KKA09477.1"/>
    <property type="molecule type" value="Genomic_DNA"/>
</dbReference>
<dbReference type="InterPro" id="IPR005119">
    <property type="entry name" value="LysR_subst-bd"/>
</dbReference>
<dbReference type="AlphaFoldDB" id="A0A0F4XUC6"/>
<dbReference type="SUPFAM" id="SSF53850">
    <property type="entry name" value="Periplasmic binding protein-like II"/>
    <property type="match status" value="1"/>
</dbReference>
<dbReference type="GO" id="GO:0003700">
    <property type="term" value="F:DNA-binding transcription factor activity"/>
    <property type="evidence" value="ECO:0007669"/>
    <property type="project" value="InterPro"/>
</dbReference>
<evidence type="ECO:0000313" key="7">
    <source>
        <dbReference type="Proteomes" id="UP000033662"/>
    </source>
</evidence>
<dbReference type="Proteomes" id="UP000033662">
    <property type="component" value="Unassembled WGS sequence"/>
</dbReference>
<keyword evidence="4" id="KW-0804">Transcription</keyword>
<evidence type="ECO:0000256" key="1">
    <source>
        <dbReference type="ARBA" id="ARBA00009437"/>
    </source>
</evidence>
<protein>
    <submittedName>
        <fullName evidence="6">LysR family transcriptional regulator</fullName>
    </submittedName>
</protein>
<comment type="caution">
    <text evidence="6">The sequence shown here is derived from an EMBL/GenBank/DDBJ whole genome shotgun (WGS) entry which is preliminary data.</text>
</comment>
<dbReference type="PANTHER" id="PTHR30537:SF26">
    <property type="entry name" value="GLYCINE CLEAVAGE SYSTEM TRANSCRIPTIONAL ACTIVATOR"/>
    <property type="match status" value="1"/>
</dbReference>
<dbReference type="SUPFAM" id="SSF46785">
    <property type="entry name" value="Winged helix' DNA-binding domain"/>
    <property type="match status" value="1"/>
</dbReference>
<dbReference type="Pfam" id="PF03466">
    <property type="entry name" value="LysR_substrate"/>
    <property type="match status" value="1"/>
</dbReference>
<dbReference type="Gene3D" id="3.40.190.10">
    <property type="entry name" value="Periplasmic binding protein-like II"/>
    <property type="match status" value="2"/>
</dbReference>
<keyword evidence="3" id="KW-0238">DNA-binding</keyword>
<reference evidence="6 7" key="1">
    <citation type="submission" date="2015-03" db="EMBL/GenBank/DDBJ databases">
        <title>Pseudomonas fluorescens 1855-344 Genome sequencing and assembly.</title>
        <authorList>
            <person name="Eng W.W.H."/>
            <person name="Gan H.M."/>
            <person name="Savka M.A."/>
        </authorList>
    </citation>
    <scope>NUCLEOTIDE SEQUENCE [LARGE SCALE GENOMIC DNA]</scope>
    <source>
        <strain evidence="6 7">1855-344</strain>
    </source>
</reference>
<dbReference type="InterPro" id="IPR000847">
    <property type="entry name" value="LysR_HTH_N"/>
</dbReference>
<dbReference type="InterPro" id="IPR058163">
    <property type="entry name" value="LysR-type_TF_proteobact-type"/>
</dbReference>
<dbReference type="OrthoDB" id="5526340at2"/>
<dbReference type="PATRIC" id="fig|132476.4.peg.2212"/>
<organism evidence="6 7">
    <name type="scientific">Pseudomonas kilonensis</name>
    <dbReference type="NCBI Taxonomy" id="132476"/>
    <lineage>
        <taxon>Bacteria</taxon>
        <taxon>Pseudomonadati</taxon>
        <taxon>Pseudomonadota</taxon>
        <taxon>Gammaproteobacteria</taxon>
        <taxon>Pseudomonadales</taxon>
        <taxon>Pseudomonadaceae</taxon>
        <taxon>Pseudomonas</taxon>
    </lineage>
</organism>
<evidence type="ECO:0000259" key="5">
    <source>
        <dbReference type="PROSITE" id="PS50931"/>
    </source>
</evidence>
<proteinExistence type="inferred from homology"/>
<dbReference type="PRINTS" id="PR00039">
    <property type="entry name" value="HTHLYSR"/>
</dbReference>
<comment type="similarity">
    <text evidence="1">Belongs to the LysR transcriptional regulatory family.</text>
</comment>
<accession>A0A0F4XUC6</accession>
<evidence type="ECO:0000256" key="4">
    <source>
        <dbReference type="ARBA" id="ARBA00023163"/>
    </source>
</evidence>
<evidence type="ECO:0000256" key="3">
    <source>
        <dbReference type="ARBA" id="ARBA00023125"/>
    </source>
</evidence>
<gene>
    <name evidence="6" type="ORF">VP02_02880</name>
</gene>
<name>A0A0F4XUC6_9PSED</name>
<dbReference type="Gene3D" id="1.10.10.10">
    <property type="entry name" value="Winged helix-like DNA-binding domain superfamily/Winged helix DNA-binding domain"/>
    <property type="match status" value="1"/>
</dbReference>
<dbReference type="GO" id="GO:0043565">
    <property type="term" value="F:sequence-specific DNA binding"/>
    <property type="evidence" value="ECO:0007669"/>
    <property type="project" value="TreeGrafter"/>
</dbReference>
<dbReference type="PANTHER" id="PTHR30537">
    <property type="entry name" value="HTH-TYPE TRANSCRIPTIONAL REGULATOR"/>
    <property type="match status" value="1"/>
</dbReference>
<feature type="domain" description="HTH lysR-type" evidence="5">
    <location>
        <begin position="9"/>
        <end position="66"/>
    </location>
</feature>
<dbReference type="InterPro" id="IPR036388">
    <property type="entry name" value="WH-like_DNA-bd_sf"/>
</dbReference>
<sequence length="313" mass="34611">MNTLGKTLPPLASLLPFEAAARLESFSKAAEELHITQAAISRQIRGLEEDLGLKLFCRRNRAVFLTQQGRELGRVVSNALQSISASAVSLRQSPGKNRVVLLCQLCEAFYWLMPRLSTFHQRYPEIEIQVATSTGPLTEFNEHFDVALQSTGRPSGVHGLMFTAADEVFPVCSPHYLRTHEVLQVRDLKSHPLLHYQATPPHWMQWGAWFQAFGQSFDNFSEGSVFDSYPLMLQAAVEGHGIALGWLRTAQGLLESGALVRPCAESVPLPDAISVFSRPGGEGRVEVSALLDWLEGELGSDRQAGFGQSRLNR</sequence>
<dbReference type="InterPro" id="IPR036390">
    <property type="entry name" value="WH_DNA-bd_sf"/>
</dbReference>
<dbReference type="FunFam" id="1.10.10.10:FF:000001">
    <property type="entry name" value="LysR family transcriptional regulator"/>
    <property type="match status" value="1"/>
</dbReference>